<dbReference type="PROSITE" id="PS50297">
    <property type="entry name" value="ANK_REP_REGION"/>
    <property type="match status" value="1"/>
</dbReference>
<feature type="repeat" description="ANK" evidence="2">
    <location>
        <begin position="915"/>
        <end position="947"/>
    </location>
</feature>
<name>A0A9P8KXW1_9PEZI</name>
<dbReference type="Pfam" id="PF22939">
    <property type="entry name" value="WHD_GPIID"/>
    <property type="match status" value="1"/>
</dbReference>
<dbReference type="SMART" id="SM00248">
    <property type="entry name" value="ANK"/>
    <property type="match status" value="7"/>
</dbReference>
<dbReference type="Pfam" id="PF24883">
    <property type="entry name" value="NPHP3_N"/>
    <property type="match status" value="1"/>
</dbReference>
<evidence type="ECO:0000256" key="2">
    <source>
        <dbReference type="PROSITE-ProRule" id="PRU00023"/>
    </source>
</evidence>
<feature type="domain" description="NACHT" evidence="4">
    <location>
        <begin position="288"/>
        <end position="451"/>
    </location>
</feature>
<dbReference type="InterPro" id="IPR056884">
    <property type="entry name" value="NPHP3-like_N"/>
</dbReference>
<keyword evidence="1" id="KW-0677">Repeat</keyword>
<evidence type="ECO:0000313" key="5">
    <source>
        <dbReference type="EMBL" id="KAH0537126.1"/>
    </source>
</evidence>
<feature type="region of interest" description="Disordered" evidence="3">
    <location>
        <begin position="728"/>
        <end position="750"/>
    </location>
</feature>
<organism evidence="5 6">
    <name type="scientific">Glutinoglossum americanum</name>
    <dbReference type="NCBI Taxonomy" id="1670608"/>
    <lineage>
        <taxon>Eukaryota</taxon>
        <taxon>Fungi</taxon>
        <taxon>Dikarya</taxon>
        <taxon>Ascomycota</taxon>
        <taxon>Pezizomycotina</taxon>
        <taxon>Geoglossomycetes</taxon>
        <taxon>Geoglossales</taxon>
        <taxon>Geoglossaceae</taxon>
        <taxon>Glutinoglossum</taxon>
    </lineage>
</organism>
<gene>
    <name evidence="5" type="ORF">FGG08_006059</name>
</gene>
<dbReference type="Pfam" id="PF12796">
    <property type="entry name" value="Ank_2"/>
    <property type="match status" value="2"/>
</dbReference>
<dbReference type="InterPro" id="IPR036770">
    <property type="entry name" value="Ankyrin_rpt-contain_sf"/>
</dbReference>
<dbReference type="InterPro" id="IPR054471">
    <property type="entry name" value="GPIID_WHD"/>
</dbReference>
<dbReference type="InterPro" id="IPR002110">
    <property type="entry name" value="Ankyrin_rpt"/>
</dbReference>
<dbReference type="InterPro" id="IPR007111">
    <property type="entry name" value="NACHT_NTPase"/>
</dbReference>
<dbReference type="OrthoDB" id="21416at2759"/>
<evidence type="ECO:0000256" key="1">
    <source>
        <dbReference type="ARBA" id="ARBA00022737"/>
    </source>
</evidence>
<dbReference type="PANTHER" id="PTHR10039:SF14">
    <property type="entry name" value="NACHT DOMAIN-CONTAINING PROTEIN"/>
    <property type="match status" value="1"/>
</dbReference>
<sequence>MASDPGDSFSKSLAKFRANLSEEQRQQFSLSSIEDVELAIQQIQERIGPEKKLRNFTRIRKFLEAMKQVEELVKVFLNVHEVVAFIWVATTRIDTLEHLLGAYEEIGEVIHGLRQYDRLFRNYPDVRKVLERYFYDVLQFHQCVLEVFARPGWKRLFNYAWPTFKTRFQPIFDSLKRHRTLLSDEKLTAIIEEVQETRGVTDTKLDELSEQIRNGLDSVKEVIEKGIMELQYSLLERKSVVTAKLDPPDYEADQQAASAQRHCTSSGDWVLGEASFASWIHDDALPSGTLYLHGIPGSGKTTLVSRIIDYIRSRKTTLKKSIVFFYFKHRDDAKRSMGAMLRALMVQLLYQDDGLLEYLHQKCSSMSKSELTTLSVLQELTRECFMSQDKAWVVLDGLDECGDKQGADNKESWRVIEWFQNSVLPVSYSQGSRIRLLLAGQRDGYLDQQLSVHPGINLDATDAHVCDIQDYSKSRAAEIRERFSLDSSDEAKIIGKITGSSKGMFLYAKVVLDNLFSQGSPAELENELEEENFPEGLDPAYERVAIRIFDRPSRSKRESAAKILGWIVCSARPLRWREIQSRFCIDVDHECCNFKNRRVDSCKVLCGSLVEVEQCEQHADSASESFINFVHDTAGKYLIHSGRISLFEEHAKMAIFCSRYLTSYPFSDGLEANSIRDLALSGYYGFHDYAVVFWHYHVGRVLAGESNLTAGLRMDVLKSVIRLLGIYTTTPPTDPETQSPTSQPSPTEQDVRTLIETWRSNGGGAFAISERRTSAVRQVIESINPAQLDDKEKAGLLGLIGLPRFKCPKIQCLKFSAGFPNQQTRDSHVREHERPFKCPAEGCYARISGFLSQSALDVHVGRFHPDDKSPSTLFPHLKRKKQSNIFTACSQGSLEEVKAFHCQGANLDTALQENGGLTPLVLAVRQGHANVCAYLIKQGADVHRFKYGDISPLGETIKLGDYELFRFLCHTAGEDPKYFESSFTKHVALTLSFGRHEILEEILAWKPATDLSLTVLGILRSFCLCKTPTSDLSSVLDTTVPHKLFWRAFPSLYGPSGEILRPYSQPESQNPELEDWRSVLMSKHMGDTLLYDACRFGSYRAAAFLLDLLRPEDLIIGSKDRNTPLHTLATHSRTSEGRDYIARRLISATNGVAANTKGAEGRLPLHTACYYCCEEIFSLLVDYTTDLDEEDSNGERVLEMTVRMDLTDYVIRLLDTGRVNLMGRNRDGRTVFSVAAGGMGTSTAILELLYSAEESLASLRDDTPDRLTPLHHALQSSRVGKIKYLLSLPEANELVQGFLSSPANDNPKRALQLLEFALKNGFDAVAKSVLRSGIVGASQGTSETWETFKKLGVHDPEISQLLSSILL</sequence>
<feature type="repeat" description="ANK" evidence="2">
    <location>
        <begin position="1160"/>
        <end position="1192"/>
    </location>
</feature>
<protein>
    <recommendedName>
        <fullName evidence="4">NACHT domain-containing protein</fullName>
    </recommendedName>
</protein>
<dbReference type="InterPro" id="IPR027417">
    <property type="entry name" value="P-loop_NTPase"/>
</dbReference>
<keyword evidence="2" id="KW-0040">ANK repeat</keyword>
<dbReference type="Gene3D" id="1.25.40.20">
    <property type="entry name" value="Ankyrin repeat-containing domain"/>
    <property type="match status" value="2"/>
</dbReference>
<dbReference type="PROSITE" id="PS50837">
    <property type="entry name" value="NACHT"/>
    <property type="match status" value="1"/>
</dbReference>
<feature type="compositionally biased region" description="Low complexity" evidence="3">
    <location>
        <begin position="728"/>
        <end position="748"/>
    </location>
</feature>
<keyword evidence="6" id="KW-1185">Reference proteome</keyword>
<dbReference type="SUPFAM" id="SSF52540">
    <property type="entry name" value="P-loop containing nucleoside triphosphate hydrolases"/>
    <property type="match status" value="1"/>
</dbReference>
<dbReference type="PANTHER" id="PTHR10039">
    <property type="entry name" value="AMELOGENIN"/>
    <property type="match status" value="1"/>
</dbReference>
<evidence type="ECO:0000259" key="4">
    <source>
        <dbReference type="PROSITE" id="PS50837"/>
    </source>
</evidence>
<proteinExistence type="predicted"/>
<reference evidence="5" key="1">
    <citation type="submission" date="2021-03" db="EMBL/GenBank/DDBJ databases">
        <title>Comparative genomics and phylogenomic investigation of the class Geoglossomycetes provide insights into ecological specialization and systematics.</title>
        <authorList>
            <person name="Melie T."/>
            <person name="Pirro S."/>
            <person name="Miller A.N."/>
            <person name="Quandt A."/>
        </authorList>
    </citation>
    <scope>NUCLEOTIDE SEQUENCE</scope>
    <source>
        <strain evidence="5">GBOQ0MN5Z8</strain>
    </source>
</reference>
<evidence type="ECO:0000313" key="6">
    <source>
        <dbReference type="Proteomes" id="UP000698800"/>
    </source>
</evidence>
<dbReference type="SUPFAM" id="SSF48403">
    <property type="entry name" value="Ankyrin repeat"/>
    <property type="match status" value="2"/>
</dbReference>
<accession>A0A9P8KXW1</accession>
<dbReference type="EMBL" id="JAGHQL010000161">
    <property type="protein sequence ID" value="KAH0537126.1"/>
    <property type="molecule type" value="Genomic_DNA"/>
</dbReference>
<dbReference type="Proteomes" id="UP000698800">
    <property type="component" value="Unassembled WGS sequence"/>
</dbReference>
<evidence type="ECO:0000256" key="3">
    <source>
        <dbReference type="SAM" id="MobiDB-lite"/>
    </source>
</evidence>
<dbReference type="PROSITE" id="PS50088">
    <property type="entry name" value="ANK_REPEAT"/>
    <property type="match status" value="2"/>
</dbReference>
<dbReference type="Gene3D" id="3.40.50.300">
    <property type="entry name" value="P-loop containing nucleotide triphosphate hydrolases"/>
    <property type="match status" value="1"/>
</dbReference>
<comment type="caution">
    <text evidence="5">The sequence shown here is derived from an EMBL/GenBank/DDBJ whole genome shotgun (WGS) entry which is preliminary data.</text>
</comment>